<dbReference type="GO" id="GO:0051537">
    <property type="term" value="F:2 iron, 2 sulfur cluster binding"/>
    <property type="evidence" value="ECO:0007669"/>
    <property type="project" value="TreeGrafter"/>
</dbReference>
<dbReference type="RefSeq" id="WP_133612267.1">
    <property type="nucleotide sequence ID" value="NZ_SNYW01000006.1"/>
</dbReference>
<protein>
    <recommendedName>
        <fullName evidence="4">Iron-sulfur cluster assembly protein CyaY</fullName>
    </recommendedName>
</protein>
<evidence type="ECO:0000313" key="6">
    <source>
        <dbReference type="Proteomes" id="UP000295783"/>
    </source>
</evidence>
<comment type="caution">
    <text evidence="5">The sequence shown here is derived from an EMBL/GenBank/DDBJ whole genome shotgun (WGS) entry which is preliminary data.</text>
</comment>
<keyword evidence="2 4" id="KW-0479">Metal-binding</keyword>
<evidence type="ECO:0000256" key="3">
    <source>
        <dbReference type="ARBA" id="ARBA00023004"/>
    </source>
</evidence>
<comment type="function">
    <text evidence="4">Involved in iron-sulfur (Fe-S) cluster assembly. May act as a regulator of Fe-S biogenesis.</text>
</comment>
<dbReference type="InterPro" id="IPR036524">
    <property type="entry name" value="Frataxin/CyaY_sf"/>
</dbReference>
<keyword evidence="3 4" id="KW-0408">Iron</keyword>
<dbReference type="OrthoDB" id="8480400at2"/>
<gene>
    <name evidence="4" type="primary">cyaY</name>
    <name evidence="5" type="ORF">A8950_0773</name>
</gene>
<dbReference type="Proteomes" id="UP000295783">
    <property type="component" value="Unassembled WGS sequence"/>
</dbReference>
<dbReference type="GO" id="GO:0016226">
    <property type="term" value="P:iron-sulfur cluster assembly"/>
    <property type="evidence" value="ECO:0007669"/>
    <property type="project" value="UniProtKB-UniRule"/>
</dbReference>
<dbReference type="GO" id="GO:0008199">
    <property type="term" value="F:ferric iron binding"/>
    <property type="evidence" value="ECO:0007669"/>
    <property type="project" value="InterPro"/>
</dbReference>
<dbReference type="Gene3D" id="3.30.920.10">
    <property type="entry name" value="Frataxin/CyaY"/>
    <property type="match status" value="1"/>
</dbReference>
<dbReference type="AlphaFoldDB" id="A0A4R6WRK3"/>
<dbReference type="InterPro" id="IPR020895">
    <property type="entry name" value="Frataxin_CS"/>
</dbReference>
<name>A0A4R6WRK3_9PROT</name>
<dbReference type="PRINTS" id="PR00904">
    <property type="entry name" value="FRATAXIN"/>
</dbReference>
<dbReference type="GO" id="GO:0006879">
    <property type="term" value="P:intracellular iron ion homeostasis"/>
    <property type="evidence" value="ECO:0007669"/>
    <property type="project" value="TreeGrafter"/>
</dbReference>
<organism evidence="5 6">
    <name type="scientific">Dongia mobilis</name>
    <dbReference type="NCBI Taxonomy" id="578943"/>
    <lineage>
        <taxon>Bacteria</taxon>
        <taxon>Pseudomonadati</taxon>
        <taxon>Pseudomonadota</taxon>
        <taxon>Alphaproteobacteria</taxon>
        <taxon>Rhodospirillales</taxon>
        <taxon>Dongiaceae</taxon>
        <taxon>Dongia</taxon>
    </lineage>
</organism>
<dbReference type="Pfam" id="PF01491">
    <property type="entry name" value="Frataxin_Cyay"/>
    <property type="match status" value="1"/>
</dbReference>
<dbReference type="HAMAP" id="MF_00142">
    <property type="entry name" value="CyaY"/>
    <property type="match status" value="1"/>
</dbReference>
<evidence type="ECO:0000256" key="1">
    <source>
        <dbReference type="ARBA" id="ARBA00008183"/>
    </source>
</evidence>
<reference evidence="5 6" key="1">
    <citation type="submission" date="2019-03" db="EMBL/GenBank/DDBJ databases">
        <title>Genomic Encyclopedia of Type Strains, Phase III (KMG-III): the genomes of soil and plant-associated and newly described type strains.</title>
        <authorList>
            <person name="Whitman W."/>
        </authorList>
    </citation>
    <scope>NUCLEOTIDE SEQUENCE [LARGE SCALE GENOMIC DNA]</scope>
    <source>
        <strain evidence="5 6">CGMCC 1.7660</strain>
    </source>
</reference>
<keyword evidence="6" id="KW-1185">Reference proteome</keyword>
<dbReference type="GO" id="GO:0005737">
    <property type="term" value="C:cytoplasm"/>
    <property type="evidence" value="ECO:0007669"/>
    <property type="project" value="UniProtKB-ARBA"/>
</dbReference>
<dbReference type="InterPro" id="IPR002908">
    <property type="entry name" value="Frataxin/CyaY"/>
</dbReference>
<sequence length="117" mass="12122">MDEATFDKLADATLKALMAEIEDGVADGIEDIDLQGSVLTIELEDGGTYVINKHAANKEIWLSSPKSGAAHYAFDPASGRWQPTRGGADLHAVLSAEFSAIAGAAVELAPVAPGSRG</sequence>
<comment type="similarity">
    <text evidence="1 4">Belongs to the frataxin family.</text>
</comment>
<dbReference type="GO" id="GO:0004322">
    <property type="term" value="F:ferroxidase activity"/>
    <property type="evidence" value="ECO:0007669"/>
    <property type="project" value="TreeGrafter"/>
</dbReference>
<proteinExistence type="inferred from homology"/>
<dbReference type="EMBL" id="SNYW01000006">
    <property type="protein sequence ID" value="TDQ84225.1"/>
    <property type="molecule type" value="Genomic_DNA"/>
</dbReference>
<dbReference type="PANTHER" id="PTHR16821:SF2">
    <property type="entry name" value="FRATAXIN, MITOCHONDRIAL"/>
    <property type="match status" value="1"/>
</dbReference>
<accession>A0A4R6WRK3</accession>
<dbReference type="PROSITE" id="PS50810">
    <property type="entry name" value="FRATAXIN_2"/>
    <property type="match status" value="1"/>
</dbReference>
<evidence type="ECO:0000256" key="4">
    <source>
        <dbReference type="HAMAP-Rule" id="MF_00142"/>
    </source>
</evidence>
<evidence type="ECO:0000313" key="5">
    <source>
        <dbReference type="EMBL" id="TDQ84225.1"/>
    </source>
</evidence>
<dbReference type="SMART" id="SM01219">
    <property type="entry name" value="Frataxin_Cyay"/>
    <property type="match status" value="1"/>
</dbReference>
<dbReference type="SUPFAM" id="SSF55387">
    <property type="entry name" value="Frataxin/Nqo15-like"/>
    <property type="match status" value="1"/>
</dbReference>
<dbReference type="PANTHER" id="PTHR16821">
    <property type="entry name" value="FRATAXIN"/>
    <property type="match status" value="1"/>
</dbReference>
<dbReference type="GO" id="GO:0034986">
    <property type="term" value="F:iron chaperone activity"/>
    <property type="evidence" value="ECO:0007669"/>
    <property type="project" value="TreeGrafter"/>
</dbReference>
<evidence type="ECO:0000256" key="2">
    <source>
        <dbReference type="ARBA" id="ARBA00022723"/>
    </source>
</evidence>
<dbReference type="GO" id="GO:0008198">
    <property type="term" value="F:ferrous iron binding"/>
    <property type="evidence" value="ECO:0007669"/>
    <property type="project" value="TreeGrafter"/>
</dbReference>
<dbReference type="InterPro" id="IPR047584">
    <property type="entry name" value="CyaY"/>
</dbReference>
<dbReference type="NCBIfam" id="TIGR03421">
    <property type="entry name" value="FeS_CyaY"/>
    <property type="match status" value="1"/>
</dbReference>
<dbReference type="PROSITE" id="PS01344">
    <property type="entry name" value="FRATAXIN_1"/>
    <property type="match status" value="1"/>
</dbReference>